<evidence type="ECO:0000313" key="1">
    <source>
        <dbReference type="EMBL" id="PRP87850.1"/>
    </source>
</evidence>
<comment type="caution">
    <text evidence="1">The sequence shown here is derived from an EMBL/GenBank/DDBJ whole genome shotgun (WGS) entry which is preliminary data.</text>
</comment>
<sequence>MPFGERTVGYVALQKQHLSFILRPATTRTTTTTTTYTHEQPLTEMQVAERQEKVSLLYLIKRQQSALLSSLSRVNEIEERPWSYLSLLWRARDRGRYRQTHRQLSLFCAGASASARRLYRAGGTAQSQASDVCSDRSVCLFSLERSSAMKVQPLAFSLYLSPLLVFSFDLS</sequence>
<keyword evidence="2" id="KW-1185">Reference proteome</keyword>
<dbReference type="InParanoid" id="A0A2P6NV92"/>
<dbReference type="AlphaFoldDB" id="A0A2P6NV92"/>
<dbReference type="Proteomes" id="UP000241769">
    <property type="component" value="Unassembled WGS sequence"/>
</dbReference>
<protein>
    <submittedName>
        <fullName evidence="1">Uncharacterized protein</fullName>
    </submittedName>
</protein>
<name>A0A2P6NV92_9EUKA</name>
<reference evidence="1 2" key="1">
    <citation type="journal article" date="2018" name="Genome Biol. Evol.">
        <title>Multiple Roots of Fruiting Body Formation in Amoebozoa.</title>
        <authorList>
            <person name="Hillmann F."/>
            <person name="Forbes G."/>
            <person name="Novohradska S."/>
            <person name="Ferling I."/>
            <person name="Riege K."/>
            <person name="Groth M."/>
            <person name="Westermann M."/>
            <person name="Marz M."/>
            <person name="Spaller T."/>
            <person name="Winckler T."/>
            <person name="Schaap P."/>
            <person name="Glockner G."/>
        </authorList>
    </citation>
    <scope>NUCLEOTIDE SEQUENCE [LARGE SCALE GENOMIC DNA]</scope>
    <source>
        <strain evidence="1 2">Jena</strain>
    </source>
</reference>
<evidence type="ECO:0000313" key="2">
    <source>
        <dbReference type="Proteomes" id="UP000241769"/>
    </source>
</evidence>
<dbReference type="EMBL" id="MDYQ01000017">
    <property type="protein sequence ID" value="PRP87850.1"/>
    <property type="molecule type" value="Genomic_DNA"/>
</dbReference>
<proteinExistence type="predicted"/>
<accession>A0A2P6NV92</accession>
<gene>
    <name evidence="1" type="ORF">PROFUN_04324</name>
</gene>
<organism evidence="1 2">
    <name type="scientific">Planoprotostelium fungivorum</name>
    <dbReference type="NCBI Taxonomy" id="1890364"/>
    <lineage>
        <taxon>Eukaryota</taxon>
        <taxon>Amoebozoa</taxon>
        <taxon>Evosea</taxon>
        <taxon>Variosea</taxon>
        <taxon>Cavosteliida</taxon>
        <taxon>Cavosteliaceae</taxon>
        <taxon>Planoprotostelium</taxon>
    </lineage>
</organism>